<feature type="coiled-coil region" evidence="1">
    <location>
        <begin position="71"/>
        <end position="119"/>
    </location>
</feature>
<gene>
    <name evidence="2" type="ORF">g.31243</name>
</gene>
<organism evidence="2">
    <name type="scientific">Clastoptera arizonana</name>
    <name type="common">Arizona spittle bug</name>
    <dbReference type="NCBI Taxonomy" id="38151"/>
    <lineage>
        <taxon>Eukaryota</taxon>
        <taxon>Metazoa</taxon>
        <taxon>Ecdysozoa</taxon>
        <taxon>Arthropoda</taxon>
        <taxon>Hexapoda</taxon>
        <taxon>Insecta</taxon>
        <taxon>Pterygota</taxon>
        <taxon>Neoptera</taxon>
        <taxon>Paraneoptera</taxon>
        <taxon>Hemiptera</taxon>
        <taxon>Auchenorrhyncha</taxon>
        <taxon>Cercopoidea</taxon>
        <taxon>Clastopteridae</taxon>
        <taxon>Clastoptera</taxon>
    </lineage>
</organism>
<evidence type="ECO:0000256" key="1">
    <source>
        <dbReference type="SAM" id="Coils"/>
    </source>
</evidence>
<accession>A0A1B6C4E0</accession>
<sequence length="126" mass="14363">MTDYNSHIKELVENSGLKPLNPKDLREEFNNFKRTFTGELVPTRLLLDTNNKFKDGFKTTAMGDGEQSTAIEDLRLQINEKNKLLEEAQLKNATLTTELDKEKDRSNDLENQLLNALSSMGDDEKS</sequence>
<proteinExistence type="predicted"/>
<keyword evidence="1" id="KW-0175">Coiled coil</keyword>
<reference evidence="2" key="1">
    <citation type="submission" date="2015-12" db="EMBL/GenBank/DDBJ databases">
        <title>De novo transcriptome assembly of four potential Pierce s Disease insect vectors from Arizona vineyards.</title>
        <authorList>
            <person name="Tassone E.E."/>
        </authorList>
    </citation>
    <scope>NUCLEOTIDE SEQUENCE</scope>
</reference>
<evidence type="ECO:0000313" key="2">
    <source>
        <dbReference type="EMBL" id="JAS08274.1"/>
    </source>
</evidence>
<protein>
    <submittedName>
        <fullName evidence="2">Uncharacterized protein</fullName>
    </submittedName>
</protein>
<dbReference type="EMBL" id="GEDC01029024">
    <property type="protein sequence ID" value="JAS08274.1"/>
    <property type="molecule type" value="Transcribed_RNA"/>
</dbReference>
<dbReference type="AlphaFoldDB" id="A0A1B6C4E0"/>
<name>A0A1B6C4E0_9HEMI</name>
<feature type="non-terminal residue" evidence="2">
    <location>
        <position position="126"/>
    </location>
</feature>